<keyword evidence="3" id="KW-1003">Cell membrane</keyword>
<evidence type="ECO:0000256" key="8">
    <source>
        <dbReference type="ARBA" id="ARBA00023112"/>
    </source>
</evidence>
<feature type="domain" description="ABC transmembrane type-1" evidence="14">
    <location>
        <begin position="98"/>
        <end position="295"/>
    </location>
</feature>
<evidence type="ECO:0000256" key="11">
    <source>
        <dbReference type="ARBA" id="ARBA00038669"/>
    </source>
</evidence>
<protein>
    <recommendedName>
        <fullName evidence="12">Nickel import system permease protein NikB</fullName>
    </recommendedName>
</protein>
<feature type="transmembrane region" description="Helical" evidence="13">
    <location>
        <begin position="276"/>
        <end position="299"/>
    </location>
</feature>
<dbReference type="Pfam" id="PF00528">
    <property type="entry name" value="BPD_transp_1"/>
    <property type="match status" value="1"/>
</dbReference>
<comment type="similarity">
    <text evidence="10">Belongs to the binding-protein-dependent transport system permease family. OppBC subfamily.</text>
</comment>
<feature type="transmembrane region" description="Helical" evidence="13">
    <location>
        <begin position="137"/>
        <end position="160"/>
    </location>
</feature>
<dbReference type="Proteomes" id="UP000215459">
    <property type="component" value="Unassembled WGS sequence"/>
</dbReference>
<dbReference type="GO" id="GO:0015099">
    <property type="term" value="F:nickel cation transmembrane transporter activity"/>
    <property type="evidence" value="ECO:0007669"/>
    <property type="project" value="InterPro"/>
</dbReference>
<keyword evidence="9 13" id="KW-0472">Membrane</keyword>
<dbReference type="PANTHER" id="PTHR43163">
    <property type="entry name" value="DIPEPTIDE TRANSPORT SYSTEM PERMEASE PROTEIN DPPB-RELATED"/>
    <property type="match status" value="1"/>
</dbReference>
<gene>
    <name evidence="15" type="ORF">CHM34_10435</name>
</gene>
<dbReference type="InterPro" id="IPR045621">
    <property type="entry name" value="BPD_transp_1_N"/>
</dbReference>
<keyword evidence="7" id="KW-0406">Ion transport</keyword>
<evidence type="ECO:0000256" key="9">
    <source>
        <dbReference type="ARBA" id="ARBA00023136"/>
    </source>
</evidence>
<evidence type="ECO:0000256" key="4">
    <source>
        <dbReference type="ARBA" id="ARBA00022596"/>
    </source>
</evidence>
<dbReference type="NCBIfam" id="NF045470">
    <property type="entry name" value="Opp2B"/>
    <property type="match status" value="1"/>
</dbReference>
<evidence type="ECO:0000256" key="6">
    <source>
        <dbReference type="ARBA" id="ARBA00022989"/>
    </source>
</evidence>
<comment type="subcellular location">
    <subcellularLocation>
        <location evidence="1 13">Cell membrane</location>
        <topology evidence="1 13">Multi-pass membrane protein</topology>
    </subcellularLocation>
</comment>
<feature type="transmembrane region" description="Helical" evidence="13">
    <location>
        <begin position="172"/>
        <end position="192"/>
    </location>
</feature>
<feature type="transmembrane region" description="Helical" evidence="13">
    <location>
        <begin position="100"/>
        <end position="125"/>
    </location>
</feature>
<proteinExistence type="inferred from homology"/>
<dbReference type="InterPro" id="IPR035906">
    <property type="entry name" value="MetI-like_sf"/>
</dbReference>
<dbReference type="Gene3D" id="1.10.3720.10">
    <property type="entry name" value="MetI-like"/>
    <property type="match status" value="1"/>
</dbReference>
<evidence type="ECO:0000313" key="16">
    <source>
        <dbReference type="Proteomes" id="UP000215459"/>
    </source>
</evidence>
<evidence type="ECO:0000256" key="2">
    <source>
        <dbReference type="ARBA" id="ARBA00022448"/>
    </source>
</evidence>
<dbReference type="AlphaFoldDB" id="A0A235B6T8"/>
<organism evidence="15 16">
    <name type="scientific">Paludifilum halophilum</name>
    <dbReference type="NCBI Taxonomy" id="1642702"/>
    <lineage>
        <taxon>Bacteria</taxon>
        <taxon>Bacillati</taxon>
        <taxon>Bacillota</taxon>
        <taxon>Bacilli</taxon>
        <taxon>Bacillales</taxon>
        <taxon>Thermoactinomycetaceae</taxon>
        <taxon>Paludifilum</taxon>
    </lineage>
</organism>
<evidence type="ECO:0000313" key="15">
    <source>
        <dbReference type="EMBL" id="OYD07325.1"/>
    </source>
</evidence>
<dbReference type="OrthoDB" id="9773683at2"/>
<comment type="subunit">
    <text evidence="11">The complex is composed of two ATP-binding proteins (NikD and NikE), two transmembrane proteins (NikB and NikC) and a solute-binding protein (NikA).</text>
</comment>
<keyword evidence="16" id="KW-1185">Reference proteome</keyword>
<feature type="transmembrane region" description="Helical" evidence="13">
    <location>
        <begin position="229"/>
        <end position="256"/>
    </location>
</feature>
<dbReference type="InterPro" id="IPR000515">
    <property type="entry name" value="MetI-like"/>
</dbReference>
<accession>A0A235B6T8</accession>
<dbReference type="Pfam" id="PF19300">
    <property type="entry name" value="BPD_transp_1_N"/>
    <property type="match status" value="1"/>
</dbReference>
<sequence>MLRLVGKRLVQLLMVLLFLSIMTFTLMKLAPGDPVLSILQADKLNVTRADEAKLREEFGFDQPLYVQYGKWMQGLFRLDLGHSYLTGEPVWEEMMKRLPITLQLTAGALVVMLFISFPLGILGARYPNKWPDQISRVLALIGASVPSFWLGLFLIYFFAFRFQLLPSTGRDTWFHMILPSLTLGFSLAAVYARLLRAGLLDSLSQEYIRAARARGVPERRILWRHALRGALLPIITVFGTSIGHLIGGSVVVEMLFSWPGLGSMAIEAIFGRDYPVIQGYVLLTGVFVVGMNLLVDLSYRLVDPRIRFRKEDS</sequence>
<dbReference type="SUPFAM" id="SSF161098">
    <property type="entry name" value="MetI-like"/>
    <property type="match status" value="1"/>
</dbReference>
<evidence type="ECO:0000256" key="3">
    <source>
        <dbReference type="ARBA" id="ARBA00022475"/>
    </source>
</evidence>
<dbReference type="PANTHER" id="PTHR43163:SF6">
    <property type="entry name" value="DIPEPTIDE TRANSPORT SYSTEM PERMEASE PROTEIN DPPB-RELATED"/>
    <property type="match status" value="1"/>
</dbReference>
<dbReference type="CDD" id="cd06261">
    <property type="entry name" value="TM_PBP2"/>
    <property type="match status" value="1"/>
</dbReference>
<dbReference type="PROSITE" id="PS50928">
    <property type="entry name" value="ABC_TM1"/>
    <property type="match status" value="1"/>
</dbReference>
<evidence type="ECO:0000256" key="13">
    <source>
        <dbReference type="RuleBase" id="RU363032"/>
    </source>
</evidence>
<keyword evidence="8" id="KW-0921">Nickel transport</keyword>
<evidence type="ECO:0000256" key="10">
    <source>
        <dbReference type="ARBA" id="ARBA00024202"/>
    </source>
</evidence>
<dbReference type="RefSeq" id="WP_094264561.1">
    <property type="nucleotide sequence ID" value="NZ_NOWF01000006.1"/>
</dbReference>
<keyword evidence="6 13" id="KW-1133">Transmembrane helix</keyword>
<name>A0A235B6T8_9BACL</name>
<evidence type="ECO:0000256" key="12">
    <source>
        <dbReference type="ARBA" id="ARBA00044774"/>
    </source>
</evidence>
<keyword evidence="2 13" id="KW-0813">Transport</keyword>
<feature type="transmembrane region" description="Helical" evidence="13">
    <location>
        <begin position="12"/>
        <end position="30"/>
    </location>
</feature>
<keyword evidence="4" id="KW-0533">Nickel</keyword>
<dbReference type="EMBL" id="NOWF01000006">
    <property type="protein sequence ID" value="OYD07325.1"/>
    <property type="molecule type" value="Genomic_DNA"/>
</dbReference>
<evidence type="ECO:0000256" key="1">
    <source>
        <dbReference type="ARBA" id="ARBA00004651"/>
    </source>
</evidence>
<evidence type="ECO:0000256" key="5">
    <source>
        <dbReference type="ARBA" id="ARBA00022692"/>
    </source>
</evidence>
<evidence type="ECO:0000256" key="7">
    <source>
        <dbReference type="ARBA" id="ARBA00023065"/>
    </source>
</evidence>
<dbReference type="GO" id="GO:0005886">
    <property type="term" value="C:plasma membrane"/>
    <property type="evidence" value="ECO:0007669"/>
    <property type="project" value="UniProtKB-SubCell"/>
</dbReference>
<evidence type="ECO:0000259" key="14">
    <source>
        <dbReference type="PROSITE" id="PS50928"/>
    </source>
</evidence>
<keyword evidence="5 13" id="KW-0812">Transmembrane</keyword>
<comment type="caution">
    <text evidence="15">The sequence shown here is derived from an EMBL/GenBank/DDBJ whole genome shotgun (WGS) entry which is preliminary data.</text>
</comment>
<reference evidence="15 16" key="1">
    <citation type="submission" date="2017-07" db="EMBL/GenBank/DDBJ databases">
        <title>The genome sequence of Paludifilum halophilum highlights mechanisms for microbial adaptation to high salt environemnts.</title>
        <authorList>
            <person name="Belbahri L."/>
        </authorList>
    </citation>
    <scope>NUCLEOTIDE SEQUENCE [LARGE SCALE GENOMIC DNA]</scope>
    <source>
        <strain evidence="15 16">DSM 102817</strain>
    </source>
</reference>
<dbReference type="InterPro" id="IPR050045">
    <property type="entry name" value="Opp2B"/>
</dbReference>